<proteinExistence type="inferred from homology"/>
<dbReference type="InterPro" id="IPR010492">
    <property type="entry name" value="GINS_Psf3"/>
</dbReference>
<dbReference type="GO" id="GO:1902975">
    <property type="term" value="P:mitotic DNA replication initiation"/>
    <property type="evidence" value="ECO:0007669"/>
    <property type="project" value="TreeGrafter"/>
</dbReference>
<feature type="domain" description="DNA replication complex GINS protein PSF3 N-terminal" evidence="8">
    <location>
        <begin position="5"/>
        <end position="55"/>
    </location>
</feature>
<keyword evidence="5 6" id="KW-0539">Nucleus</keyword>
<organism evidence="9">
    <name type="scientific">Rhodotorula toruloides</name>
    <name type="common">Yeast</name>
    <name type="synonym">Rhodosporidium toruloides</name>
    <dbReference type="NCBI Taxonomy" id="5286"/>
    <lineage>
        <taxon>Eukaryota</taxon>
        <taxon>Fungi</taxon>
        <taxon>Dikarya</taxon>
        <taxon>Basidiomycota</taxon>
        <taxon>Pucciniomycotina</taxon>
        <taxon>Microbotryomycetes</taxon>
        <taxon>Sporidiobolales</taxon>
        <taxon>Sporidiobolaceae</taxon>
        <taxon>Rhodotorula</taxon>
    </lineage>
</organism>
<dbReference type="InterPro" id="IPR038437">
    <property type="entry name" value="GINS_Psf3_sf"/>
</dbReference>
<dbReference type="GO" id="GO:0000811">
    <property type="term" value="C:GINS complex"/>
    <property type="evidence" value="ECO:0007669"/>
    <property type="project" value="UniProtKB-UniRule"/>
</dbReference>
<evidence type="ECO:0000256" key="5">
    <source>
        <dbReference type="ARBA" id="ARBA00023242"/>
    </source>
</evidence>
<comment type="subcellular location">
    <subcellularLocation>
        <location evidence="1 6">Nucleus</location>
    </subcellularLocation>
</comment>
<evidence type="ECO:0000313" key="9">
    <source>
        <dbReference type="EMBL" id="CDR36032.1"/>
    </source>
</evidence>
<dbReference type="InterPro" id="IPR021151">
    <property type="entry name" value="GINS_A"/>
</dbReference>
<evidence type="ECO:0000256" key="2">
    <source>
        <dbReference type="ARBA" id="ARBA00006343"/>
    </source>
</evidence>
<evidence type="ECO:0000256" key="6">
    <source>
        <dbReference type="RuleBase" id="RU367161"/>
    </source>
</evidence>
<gene>
    <name evidence="9" type="ORF">RHTO0S_01e12684g</name>
</gene>
<dbReference type="OrthoDB" id="10251744at2759"/>
<dbReference type="SUPFAM" id="SSF158573">
    <property type="entry name" value="GINS helical bundle-like"/>
    <property type="match status" value="1"/>
</dbReference>
<dbReference type="CDD" id="cd11713">
    <property type="entry name" value="GINS_A_psf3"/>
    <property type="match status" value="1"/>
</dbReference>
<evidence type="ECO:0000256" key="1">
    <source>
        <dbReference type="ARBA" id="ARBA00004123"/>
    </source>
</evidence>
<evidence type="ECO:0000256" key="4">
    <source>
        <dbReference type="ARBA" id="ARBA00022705"/>
    </source>
</evidence>
<evidence type="ECO:0000256" key="3">
    <source>
        <dbReference type="ARBA" id="ARBA00015140"/>
    </source>
</evidence>
<dbReference type="EMBL" id="LK052936">
    <property type="protein sequence ID" value="CDR36032.1"/>
    <property type="molecule type" value="Genomic_DNA"/>
</dbReference>
<keyword evidence="4 6" id="KW-0235">DNA replication</keyword>
<dbReference type="SUPFAM" id="SSF160059">
    <property type="entry name" value="PriA/YqbF domain"/>
    <property type="match status" value="1"/>
</dbReference>
<dbReference type="PANTHER" id="PTHR22768:SF0">
    <property type="entry name" value="DNA REPLICATION COMPLEX GINS PROTEIN PSF3"/>
    <property type="match status" value="1"/>
</dbReference>
<protein>
    <recommendedName>
        <fullName evidence="3 6">DNA replication complex GINS protein PSF3</fullName>
    </recommendedName>
</protein>
<dbReference type="InterPro" id="IPR036224">
    <property type="entry name" value="GINS_bundle-like_dom_sf"/>
</dbReference>
<comment type="subunit">
    <text evidence="6">Component of the GINS complex.</text>
</comment>
<dbReference type="InterPro" id="IPR055221">
    <property type="entry name" value="PSF3_N"/>
</dbReference>
<feature type="domain" description="GINS subunit" evidence="7">
    <location>
        <begin position="71"/>
        <end position="173"/>
    </location>
</feature>
<accession>A0A061AEU1</accession>
<evidence type="ECO:0000259" key="8">
    <source>
        <dbReference type="Pfam" id="PF22466"/>
    </source>
</evidence>
<sequence>MSSWYSVTDFLDDATKLPSKVLLDIPNAGHLEGGTDKDLRAGTSLELPFWLASKLSEQDTIDLTLPRAYSPMVRNALSASPGSVHLRNLGGGGGAFYAGGMRLLSLIEDPTLSTILDHSFKTRLVQIMDQSQHSLADHGGEGAAYEFAQGLDLWEKELFTVGETSAKQMKTWFDTKAKKR</sequence>
<comment type="function">
    <text evidence="6">The GINS complex plays an essential role in the initiation of DNA replication.</text>
</comment>
<comment type="similarity">
    <text evidence="2 6">Belongs to the GINS3/PSF3 family.</text>
</comment>
<dbReference type="AlphaFoldDB" id="A0A061AEU1"/>
<dbReference type="PANTHER" id="PTHR22768">
    <property type="entry name" value="DNA REPLICATION COMPLEX GINS PROTEIN PSF3"/>
    <property type="match status" value="1"/>
</dbReference>
<dbReference type="Pfam" id="PF22466">
    <property type="entry name" value="PSF3_N"/>
    <property type="match status" value="1"/>
</dbReference>
<name>A0A061AEU1_RHOTO</name>
<dbReference type="Pfam" id="PF05916">
    <property type="entry name" value="Sld5"/>
    <property type="match status" value="1"/>
</dbReference>
<dbReference type="CDD" id="cd21693">
    <property type="entry name" value="GINS_B_Psf3"/>
    <property type="match status" value="1"/>
</dbReference>
<reference evidence="9" key="1">
    <citation type="journal article" date="2014" name="Genome Announc.">
        <title>Draft genome sequence of Rhodosporidium toruloides CECT1137, an oleaginous yeast of biotechnological interest.</title>
        <authorList>
            <person name="Morin N."/>
            <person name="Calcas X."/>
            <person name="Devillers H."/>
            <person name="Durrens P."/>
            <person name="Sherman D.J."/>
            <person name="Nicaud J.-M."/>
            <person name="Neuveglise C."/>
        </authorList>
    </citation>
    <scope>NUCLEOTIDE SEQUENCE</scope>
    <source>
        <strain evidence="9">CECT1137</strain>
    </source>
</reference>
<dbReference type="Gene3D" id="1.20.58.2050">
    <property type="match status" value="1"/>
</dbReference>
<evidence type="ECO:0000259" key="7">
    <source>
        <dbReference type="Pfam" id="PF05916"/>
    </source>
</evidence>